<protein>
    <submittedName>
        <fullName evidence="1">DNA polymerase III subunit delta</fullName>
    </submittedName>
</protein>
<comment type="caution">
    <text evidence="1">The sequence shown here is derived from an EMBL/GenBank/DDBJ whole genome shotgun (WGS) entry which is preliminary data.</text>
</comment>
<dbReference type="SUPFAM" id="SSF52540">
    <property type="entry name" value="P-loop containing nucleoside triphosphate hydrolases"/>
    <property type="match status" value="1"/>
</dbReference>
<dbReference type="InterPro" id="IPR027417">
    <property type="entry name" value="P-loop_NTPase"/>
</dbReference>
<reference evidence="1" key="1">
    <citation type="submission" date="2020-07" db="EMBL/GenBank/DDBJ databases">
        <title>Huge and variable diversity of episymbiotic CPR bacteria and DPANN archaea in groundwater ecosystems.</title>
        <authorList>
            <person name="He C.Y."/>
            <person name="Keren R."/>
            <person name="Whittaker M."/>
            <person name="Farag I.F."/>
            <person name="Doudna J."/>
            <person name="Cate J.H.D."/>
            <person name="Banfield J.F."/>
        </authorList>
    </citation>
    <scope>NUCLEOTIDE SEQUENCE</scope>
    <source>
        <strain evidence="1">NC_groundwater_580_Pr5_B-0.1um_64_19</strain>
    </source>
</reference>
<dbReference type="Gene3D" id="3.40.50.300">
    <property type="entry name" value="P-loop containing nucleotide triphosphate hydrolases"/>
    <property type="match status" value="1"/>
</dbReference>
<dbReference type="AlphaFoldDB" id="A0A932A9P6"/>
<accession>A0A932A9P6</accession>
<dbReference type="EMBL" id="JACPNR010000013">
    <property type="protein sequence ID" value="MBI2679193.1"/>
    <property type="molecule type" value="Genomic_DNA"/>
</dbReference>
<dbReference type="Proteomes" id="UP000779809">
    <property type="component" value="Unassembled WGS sequence"/>
</dbReference>
<dbReference type="GO" id="GO:0006261">
    <property type="term" value="P:DNA-templated DNA replication"/>
    <property type="evidence" value="ECO:0007669"/>
    <property type="project" value="TreeGrafter"/>
</dbReference>
<evidence type="ECO:0000313" key="1">
    <source>
        <dbReference type="EMBL" id="MBI2679193.1"/>
    </source>
</evidence>
<name>A0A932A9P6_9BACT</name>
<gene>
    <name evidence="1" type="ORF">HYX28_10475</name>
</gene>
<proteinExistence type="predicted"/>
<dbReference type="Pfam" id="PF13177">
    <property type="entry name" value="DNA_pol3_delta2"/>
    <property type="match status" value="1"/>
</dbReference>
<dbReference type="PANTHER" id="PTHR11669:SF8">
    <property type="entry name" value="DNA POLYMERASE III SUBUNIT DELTA"/>
    <property type="match status" value="1"/>
</dbReference>
<sequence>MGFSAFHGNQETVTRLREMIARDRLPHAVVLAGPRGAGKYTLAQMAAKAMNCLEAKPRGGSAEPADFCGRCSNCLRIAQADDLDGRFTEAVEAREGLKDADKKDTRVMVQTHPDVLVIPPDPPQMMIKVGQVRHVVDNIYFKPQEGRERVFIFTSTAFIREAENSLLKVLEEPPEFATIFLLAENVGELLPTIRSRCVTLTLGALPVAEVEASLAQRPELAAKQRALVARLAQGAIGRARTFDLAGYIASRTDALTLLRSAVSSDDHTSLFKVTETYRAGAEGKGKTDQLLRALYLLLEDLMFAKSGTPDLIRNLDIATDITRLAQSVTFDWIAAAARELSEVERGMRRNLLRSLSLDAFAVGMER</sequence>
<evidence type="ECO:0000313" key="2">
    <source>
        <dbReference type="Proteomes" id="UP000779809"/>
    </source>
</evidence>
<dbReference type="InterPro" id="IPR050238">
    <property type="entry name" value="DNA_Rep/Repair_Clamp_Loader"/>
</dbReference>
<dbReference type="PANTHER" id="PTHR11669">
    <property type="entry name" value="REPLICATION FACTOR C / DNA POLYMERASE III GAMMA-TAU SUBUNIT"/>
    <property type="match status" value="1"/>
</dbReference>
<organism evidence="1 2">
    <name type="scientific">Candidatus Korobacter versatilis</name>
    <dbReference type="NCBI Taxonomy" id="658062"/>
    <lineage>
        <taxon>Bacteria</taxon>
        <taxon>Pseudomonadati</taxon>
        <taxon>Acidobacteriota</taxon>
        <taxon>Terriglobia</taxon>
        <taxon>Terriglobales</taxon>
        <taxon>Candidatus Korobacteraceae</taxon>
        <taxon>Candidatus Korobacter</taxon>
    </lineage>
</organism>